<keyword evidence="7" id="KW-1185">Reference proteome</keyword>
<evidence type="ECO:0000313" key="7">
    <source>
        <dbReference type="Proteomes" id="UP000231279"/>
    </source>
</evidence>
<evidence type="ECO:0000313" key="6">
    <source>
        <dbReference type="EMBL" id="PIN01852.1"/>
    </source>
</evidence>
<dbReference type="InterPro" id="IPR024512">
    <property type="entry name" value="Ser_palmitoyltrfase_ssu-like"/>
</dbReference>
<dbReference type="Pfam" id="PF11779">
    <property type="entry name" value="SPT_ssu-like"/>
    <property type="match status" value="1"/>
</dbReference>
<keyword evidence="4" id="KW-1133">Transmembrane helix</keyword>
<evidence type="ECO:0000256" key="3">
    <source>
        <dbReference type="ARBA" id="ARBA00022824"/>
    </source>
</evidence>
<dbReference type="AlphaFoldDB" id="A0A2G9G9F2"/>
<dbReference type="PANTHER" id="PTHR33727">
    <property type="entry name" value="OS07G0446900 PROTEIN"/>
    <property type="match status" value="1"/>
</dbReference>
<keyword evidence="2" id="KW-0812">Transmembrane</keyword>
<comment type="caution">
    <text evidence="6">The sequence shown here is derived from an EMBL/GenBank/DDBJ whole genome shotgun (WGS) entry which is preliminary data.</text>
</comment>
<evidence type="ECO:0000256" key="1">
    <source>
        <dbReference type="ARBA" id="ARBA00004477"/>
    </source>
</evidence>
<dbReference type="OrthoDB" id="202672at2759"/>
<gene>
    <name evidence="6" type="ORF">CDL12_25633</name>
</gene>
<organism evidence="6 7">
    <name type="scientific">Handroanthus impetiginosus</name>
    <dbReference type="NCBI Taxonomy" id="429701"/>
    <lineage>
        <taxon>Eukaryota</taxon>
        <taxon>Viridiplantae</taxon>
        <taxon>Streptophyta</taxon>
        <taxon>Embryophyta</taxon>
        <taxon>Tracheophyta</taxon>
        <taxon>Spermatophyta</taxon>
        <taxon>Magnoliopsida</taxon>
        <taxon>eudicotyledons</taxon>
        <taxon>Gunneridae</taxon>
        <taxon>Pentapetalae</taxon>
        <taxon>asterids</taxon>
        <taxon>lamiids</taxon>
        <taxon>Lamiales</taxon>
        <taxon>Bignoniaceae</taxon>
        <taxon>Crescentiina</taxon>
        <taxon>Tabebuia alliance</taxon>
        <taxon>Handroanthus</taxon>
    </lineage>
</organism>
<evidence type="ECO:0000256" key="4">
    <source>
        <dbReference type="ARBA" id="ARBA00022989"/>
    </source>
</evidence>
<proteinExistence type="predicted"/>
<comment type="subcellular location">
    <subcellularLocation>
        <location evidence="1">Endoplasmic reticulum membrane</location>
        <topology evidence="1">Multi-pass membrane protein</topology>
    </subcellularLocation>
</comment>
<keyword evidence="3" id="KW-0256">Endoplasmic reticulum</keyword>
<dbReference type="EMBL" id="NKXS01006201">
    <property type="protein sequence ID" value="PIN01852.1"/>
    <property type="molecule type" value="Genomic_DNA"/>
</dbReference>
<evidence type="ECO:0000256" key="5">
    <source>
        <dbReference type="ARBA" id="ARBA00023136"/>
    </source>
</evidence>
<reference evidence="7" key="1">
    <citation type="journal article" date="2018" name="Gigascience">
        <title>Genome assembly of the Pink Ipe (Handroanthus impetiginosus, Bignoniaceae), a highly valued, ecologically keystone Neotropical timber forest tree.</title>
        <authorList>
            <person name="Silva-Junior O.B."/>
            <person name="Grattapaglia D."/>
            <person name="Novaes E."/>
            <person name="Collevatti R.G."/>
        </authorList>
    </citation>
    <scope>NUCLEOTIDE SEQUENCE [LARGE SCALE GENOMIC DNA]</scope>
    <source>
        <strain evidence="7">cv. UFG-1</strain>
    </source>
</reference>
<accession>A0A2G9G9F2</accession>
<evidence type="ECO:0000256" key="2">
    <source>
        <dbReference type="ARBA" id="ARBA00022692"/>
    </source>
</evidence>
<sequence length="50" mass="6283">MNWIQRKIFLYEVTVGLYGLDWWERFLFRGQVRTCIYFPSTRILHDVTKW</sequence>
<keyword evidence="5" id="KW-0472">Membrane</keyword>
<dbReference type="GO" id="GO:0005789">
    <property type="term" value="C:endoplasmic reticulum membrane"/>
    <property type="evidence" value="ECO:0007669"/>
    <property type="project" value="UniProtKB-SubCell"/>
</dbReference>
<protein>
    <submittedName>
        <fullName evidence="6">Uncharacterized protein</fullName>
    </submittedName>
</protein>
<dbReference type="Proteomes" id="UP000231279">
    <property type="component" value="Unassembled WGS sequence"/>
</dbReference>
<name>A0A2G9G9F2_9LAMI</name>
<dbReference type="PANTHER" id="PTHR33727:SF5">
    <property type="entry name" value="PROTEIN, PUTATIVE (DUF3317)-RELATED"/>
    <property type="match status" value="1"/>
</dbReference>